<feature type="transmembrane region" description="Helical" evidence="8">
    <location>
        <begin position="165"/>
        <end position="185"/>
    </location>
</feature>
<name>A0ABU8BUT8_9RHOB</name>
<dbReference type="PANTHER" id="PTHR30443">
    <property type="entry name" value="INNER MEMBRANE PROTEIN"/>
    <property type="match status" value="1"/>
</dbReference>
<evidence type="ECO:0000256" key="4">
    <source>
        <dbReference type="ARBA" id="ARBA00022679"/>
    </source>
</evidence>
<feature type="domain" description="Phosphoethanolamine transferase N-terminal" evidence="10">
    <location>
        <begin position="71"/>
        <end position="220"/>
    </location>
</feature>
<accession>A0ABU8BUT8</accession>
<evidence type="ECO:0000256" key="2">
    <source>
        <dbReference type="ARBA" id="ARBA00022475"/>
    </source>
</evidence>
<proteinExistence type="predicted"/>
<protein>
    <submittedName>
        <fullName evidence="11">Sulfatase-like hydrolase/transferase</fullName>
    </submittedName>
</protein>
<keyword evidence="3" id="KW-0997">Cell inner membrane</keyword>
<evidence type="ECO:0000256" key="6">
    <source>
        <dbReference type="ARBA" id="ARBA00022989"/>
    </source>
</evidence>
<feature type="transmembrane region" description="Helical" evidence="8">
    <location>
        <begin position="61"/>
        <end position="81"/>
    </location>
</feature>
<evidence type="ECO:0000313" key="12">
    <source>
        <dbReference type="Proteomes" id="UP001431963"/>
    </source>
</evidence>
<dbReference type="SUPFAM" id="SSF53649">
    <property type="entry name" value="Alkaline phosphatase-like"/>
    <property type="match status" value="1"/>
</dbReference>
<dbReference type="InterPro" id="IPR012549">
    <property type="entry name" value="EptA-like_N"/>
</dbReference>
<dbReference type="EMBL" id="JBALHR010000003">
    <property type="protein sequence ID" value="MEH7828008.1"/>
    <property type="molecule type" value="Genomic_DNA"/>
</dbReference>
<dbReference type="Pfam" id="PF00884">
    <property type="entry name" value="Sulfatase"/>
    <property type="match status" value="1"/>
</dbReference>
<evidence type="ECO:0000256" key="3">
    <source>
        <dbReference type="ARBA" id="ARBA00022519"/>
    </source>
</evidence>
<organism evidence="11 12">
    <name type="scientific">Gemmobacter denitrificans</name>
    <dbReference type="NCBI Taxonomy" id="3123040"/>
    <lineage>
        <taxon>Bacteria</taxon>
        <taxon>Pseudomonadati</taxon>
        <taxon>Pseudomonadota</taxon>
        <taxon>Alphaproteobacteria</taxon>
        <taxon>Rhodobacterales</taxon>
        <taxon>Paracoccaceae</taxon>
        <taxon>Gemmobacter</taxon>
    </lineage>
</organism>
<comment type="subcellular location">
    <subcellularLocation>
        <location evidence="1">Cell inner membrane</location>
        <topology evidence="1">Multi-pass membrane protein</topology>
    </subcellularLocation>
</comment>
<dbReference type="Gene3D" id="3.40.720.10">
    <property type="entry name" value="Alkaline Phosphatase, subunit A"/>
    <property type="match status" value="1"/>
</dbReference>
<dbReference type="Pfam" id="PF08019">
    <property type="entry name" value="EptA_B_N"/>
    <property type="match status" value="1"/>
</dbReference>
<dbReference type="Proteomes" id="UP001431963">
    <property type="component" value="Unassembled WGS sequence"/>
</dbReference>
<reference evidence="11" key="1">
    <citation type="submission" date="2024-02" db="EMBL/GenBank/DDBJ databases">
        <title>Genome sequences of strain Gemmobacter sp. JM10B15.</title>
        <authorList>
            <person name="Zhang M."/>
        </authorList>
    </citation>
    <scope>NUCLEOTIDE SEQUENCE</scope>
    <source>
        <strain evidence="11">JM10B15</strain>
    </source>
</reference>
<keyword evidence="2" id="KW-1003">Cell membrane</keyword>
<dbReference type="InterPro" id="IPR040423">
    <property type="entry name" value="PEA_transferase"/>
</dbReference>
<keyword evidence="12" id="KW-1185">Reference proteome</keyword>
<keyword evidence="6 8" id="KW-1133">Transmembrane helix</keyword>
<evidence type="ECO:0000256" key="1">
    <source>
        <dbReference type="ARBA" id="ARBA00004429"/>
    </source>
</evidence>
<comment type="caution">
    <text evidence="11">The sequence shown here is derived from an EMBL/GenBank/DDBJ whole genome shotgun (WGS) entry which is preliminary data.</text>
</comment>
<feature type="domain" description="Sulfatase N-terminal" evidence="9">
    <location>
        <begin position="250"/>
        <end position="536"/>
    </location>
</feature>
<evidence type="ECO:0000256" key="7">
    <source>
        <dbReference type="ARBA" id="ARBA00023136"/>
    </source>
</evidence>
<evidence type="ECO:0000256" key="8">
    <source>
        <dbReference type="SAM" id="Phobius"/>
    </source>
</evidence>
<gene>
    <name evidence="11" type="ORF">V6590_07595</name>
</gene>
<keyword evidence="4" id="KW-0808">Transferase</keyword>
<dbReference type="InterPro" id="IPR000917">
    <property type="entry name" value="Sulfatase_N"/>
</dbReference>
<evidence type="ECO:0000256" key="5">
    <source>
        <dbReference type="ARBA" id="ARBA00022692"/>
    </source>
</evidence>
<dbReference type="InterPro" id="IPR017850">
    <property type="entry name" value="Alkaline_phosphatase_core_sf"/>
</dbReference>
<dbReference type="InterPro" id="IPR058130">
    <property type="entry name" value="PEA_transf_C"/>
</dbReference>
<dbReference type="PANTHER" id="PTHR30443:SF0">
    <property type="entry name" value="PHOSPHOETHANOLAMINE TRANSFERASE EPTA"/>
    <property type="match status" value="1"/>
</dbReference>
<evidence type="ECO:0000259" key="9">
    <source>
        <dbReference type="Pfam" id="PF00884"/>
    </source>
</evidence>
<dbReference type="CDD" id="cd16017">
    <property type="entry name" value="LptA"/>
    <property type="match status" value="1"/>
</dbReference>
<feature type="transmembrane region" description="Helical" evidence="8">
    <location>
        <begin position="31"/>
        <end position="49"/>
    </location>
</feature>
<keyword evidence="5 8" id="KW-0812">Transmembrane</keyword>
<feature type="transmembrane region" description="Helical" evidence="8">
    <location>
        <begin position="132"/>
        <end position="153"/>
    </location>
</feature>
<sequence length="558" mass="60992">MTPENLPLAAPSSLPVSHGWFTHRPTIGQTSLNLIVTAYILALLNSGFWRRAVEIFGESPAQLALFALAIAALTMLTLEFFGPARLQRPMAAVMIMMAAAAHYHERALGILVDREMVRNVLETTFTESRHLLTAGAMRAIVLTGVLPAALLFWPRLRQPSGWHQLWRWPLGVGLAFAVLVGSLFADFKTYSAVLRERGDLMASYQPGATIGALARYAKQQWKSGDGVVRPIGTDARPGPWLAGADKPVLLVLFAGETARAQNFGLNPGARQTTPELAARDVINFPDVSSCGTSTAVSLPCMFSPLTQAEYDRDDFLAQENLLDVLVRSGFDVRWIDNNTGDQTIARRIGWDRVDATLAPAACAGECTDEIFLPVIEQTLASITRNTVLVLHMIGNHGPAYHLRYPPERARFEPACDSAEFSRCTTEAIANAYDNALLETDFVLARTIDMLADSDRALTAMLYLSDHGESLGENGLYLHAAPMFMAPETQTKVPMVMWLDPEFRQDMGLDDDCLRTATTRPASHDNLFHTVLGLLDVATSARLPALDLAGGCRSTSPRS</sequence>
<keyword evidence="7 8" id="KW-0472">Membrane</keyword>
<evidence type="ECO:0000313" key="11">
    <source>
        <dbReference type="EMBL" id="MEH7828008.1"/>
    </source>
</evidence>
<dbReference type="RefSeq" id="WP_335421508.1">
    <property type="nucleotide sequence ID" value="NZ_JBALHR010000003.1"/>
</dbReference>
<evidence type="ECO:0000259" key="10">
    <source>
        <dbReference type="Pfam" id="PF08019"/>
    </source>
</evidence>